<sequence length="111" mass="12532">MNENKRVLRSNLAKVAAHVITGEEYDEPPELADEFFDKATWYMAGNAVSPEAGKAADRKKLKRGRPKVDTRKVLVSVRYSPEVLDYFRATGVGWQVRMDAALKEWIDAHPG</sequence>
<evidence type="ECO:0000313" key="2">
    <source>
        <dbReference type="Proteomes" id="UP000325755"/>
    </source>
</evidence>
<dbReference type="Proteomes" id="UP000325755">
    <property type="component" value="Chromosome"/>
</dbReference>
<dbReference type="KEGG" id="mmob:F6R98_02490"/>
<name>A0A5Q0BHE7_9GAMM</name>
<reference evidence="1 2" key="1">
    <citation type="submission" date="2019-09" db="EMBL/GenBank/DDBJ databases">
        <title>Ecophysiology of the spiral-shaped methanotroph Methylospira mobilis as revealed by the complete genome sequence.</title>
        <authorList>
            <person name="Oshkin I.Y."/>
            <person name="Dedysh S.N."/>
            <person name="Miroshnikov K."/>
            <person name="Danilova O.V."/>
            <person name="Hakobyan A."/>
            <person name="Liesack W."/>
        </authorList>
    </citation>
    <scope>NUCLEOTIDE SEQUENCE [LARGE SCALE GENOMIC DNA]</scope>
    <source>
        <strain evidence="1 2">Shm1</strain>
    </source>
</reference>
<gene>
    <name evidence="1" type="ORF">F6R98_02490</name>
</gene>
<dbReference type="RefSeq" id="WP_153247615.1">
    <property type="nucleotide sequence ID" value="NZ_CP044205.1"/>
</dbReference>
<dbReference type="Pfam" id="PF14384">
    <property type="entry name" value="BrnA_antitoxin"/>
    <property type="match status" value="1"/>
</dbReference>
<protein>
    <submittedName>
        <fullName evidence="1">BrnA antitoxin family protein</fullName>
    </submittedName>
</protein>
<evidence type="ECO:0000313" key="1">
    <source>
        <dbReference type="EMBL" id="QFY41631.1"/>
    </source>
</evidence>
<organism evidence="1 2">
    <name type="scientific">Candidatus Methylospira mobilis</name>
    <dbReference type="NCBI Taxonomy" id="1808979"/>
    <lineage>
        <taxon>Bacteria</taxon>
        <taxon>Pseudomonadati</taxon>
        <taxon>Pseudomonadota</taxon>
        <taxon>Gammaproteobacteria</taxon>
        <taxon>Methylococcales</taxon>
        <taxon>Methylococcaceae</taxon>
        <taxon>Candidatus Methylospira</taxon>
    </lineage>
</organism>
<dbReference type="AlphaFoldDB" id="A0A5Q0BHE7"/>
<dbReference type="InParanoid" id="A0A5Q0BHE7"/>
<keyword evidence="2" id="KW-1185">Reference proteome</keyword>
<dbReference type="OrthoDB" id="9796641at2"/>
<proteinExistence type="predicted"/>
<dbReference type="EMBL" id="CP044205">
    <property type="protein sequence ID" value="QFY41631.1"/>
    <property type="molecule type" value="Genomic_DNA"/>
</dbReference>
<dbReference type="InterPro" id="IPR025528">
    <property type="entry name" value="BrnA_antitoxin"/>
</dbReference>
<accession>A0A5Q0BHE7</accession>